<evidence type="ECO:0000313" key="4">
    <source>
        <dbReference type="EMBL" id="KAG2824884.1"/>
    </source>
</evidence>
<dbReference type="AlphaFoldDB" id="A0A8T1F2I6"/>
<gene>
    <name evidence="4" type="ORF">PC113_g21976</name>
    <name evidence="5" type="ORF">PC115_g21907</name>
    <name evidence="6" type="ORF">PC117_g24427</name>
    <name evidence="7" type="ORF">PC118_g21502</name>
    <name evidence="8" type="ORF">PC129_g9484</name>
</gene>
<dbReference type="EMBL" id="RCML01001478">
    <property type="protein sequence ID" value="KAG2962293.1"/>
    <property type="molecule type" value="Genomic_DNA"/>
</dbReference>
<sequence length="423" mass="49007">MPRPSRRQHLESVLLMLQERDNSRRQELEEYPCMAEESESTASQSPIYDGFVEEGGGDAILRLTNITPRELNTLWMSVRAHVTRHWNVRRGRCSVYKGKDVLFMLLVMMKNGGTWEMLSSIFHAKTPTFIKTITGFIRAIAPSLYDDWVAEKNQEETMRMLVTLGNTFVYHPCALYATDVTFQQANRPAGNMDEALPFYSPKHKLYGYKVEVSVSLRGFAINCTEHARGNTPNITMFRHNEVFHHATRRKSNEDRSLRDVGLINTEYPNEWAVLTDKGYQGVEQHVRCIHSTKGSNPTAAVAQQNADISSDRISVENWFGRLFGLWSICADKYRWGEDLYDDIFQTCAALTNYHIGYYPLRSTNGDECCQRQNRLVSIGREMQKKRRRAQDRYRERRRLRQRMSLEDRACSEGSDDDEDLTQL</sequence>
<evidence type="ECO:0000256" key="1">
    <source>
        <dbReference type="ARBA" id="ARBA00001968"/>
    </source>
</evidence>
<evidence type="ECO:0000313" key="8">
    <source>
        <dbReference type="EMBL" id="KAG3219728.1"/>
    </source>
</evidence>
<keyword evidence="2" id="KW-0479">Metal-binding</keyword>
<protein>
    <recommendedName>
        <fullName evidence="3">DDE Tnp4 domain-containing protein</fullName>
    </recommendedName>
</protein>
<dbReference type="EMBL" id="RCMK01001639">
    <property type="protein sequence ID" value="KAG2890629.1"/>
    <property type="molecule type" value="Genomic_DNA"/>
</dbReference>
<evidence type="ECO:0000259" key="3">
    <source>
        <dbReference type="Pfam" id="PF13359"/>
    </source>
</evidence>
<dbReference type="Proteomes" id="UP000774804">
    <property type="component" value="Unassembled WGS sequence"/>
</dbReference>
<dbReference type="Proteomes" id="UP000736787">
    <property type="component" value="Unassembled WGS sequence"/>
</dbReference>
<name>A0A8T1F2I6_9STRA</name>
<proteinExistence type="predicted"/>
<evidence type="ECO:0000256" key="2">
    <source>
        <dbReference type="ARBA" id="ARBA00022723"/>
    </source>
</evidence>
<dbReference type="GO" id="GO:0046872">
    <property type="term" value="F:metal ion binding"/>
    <property type="evidence" value="ECO:0007669"/>
    <property type="project" value="UniProtKB-KW"/>
</dbReference>
<evidence type="ECO:0000313" key="7">
    <source>
        <dbReference type="EMBL" id="KAG2962293.1"/>
    </source>
</evidence>
<dbReference type="EMBL" id="RCMG01001539">
    <property type="protein sequence ID" value="KAG2824884.1"/>
    <property type="molecule type" value="Genomic_DNA"/>
</dbReference>
<evidence type="ECO:0000313" key="9">
    <source>
        <dbReference type="Proteomes" id="UP000697107"/>
    </source>
</evidence>
<evidence type="ECO:0000313" key="6">
    <source>
        <dbReference type="EMBL" id="KAG2890629.1"/>
    </source>
</evidence>
<evidence type="ECO:0000313" key="5">
    <source>
        <dbReference type="EMBL" id="KAG2882577.1"/>
    </source>
</evidence>
<dbReference type="InterPro" id="IPR027806">
    <property type="entry name" value="HARBI1_dom"/>
</dbReference>
<comment type="caution">
    <text evidence="7">The sequence shown here is derived from an EMBL/GenBank/DDBJ whole genome shotgun (WGS) entry which is preliminary data.</text>
</comment>
<dbReference type="EMBL" id="RCMV01000298">
    <property type="protein sequence ID" value="KAG3219728.1"/>
    <property type="molecule type" value="Genomic_DNA"/>
</dbReference>
<dbReference type="Pfam" id="PF13359">
    <property type="entry name" value="DDE_Tnp_4"/>
    <property type="match status" value="1"/>
</dbReference>
<accession>A0A8T1F2I6</accession>
<dbReference type="Proteomes" id="UP000735874">
    <property type="component" value="Unassembled WGS sequence"/>
</dbReference>
<dbReference type="Proteomes" id="UP000697107">
    <property type="component" value="Unassembled WGS sequence"/>
</dbReference>
<organism evidence="7 9">
    <name type="scientific">Phytophthora cactorum</name>
    <dbReference type="NCBI Taxonomy" id="29920"/>
    <lineage>
        <taxon>Eukaryota</taxon>
        <taxon>Sar</taxon>
        <taxon>Stramenopiles</taxon>
        <taxon>Oomycota</taxon>
        <taxon>Peronosporomycetes</taxon>
        <taxon>Peronosporales</taxon>
        <taxon>Peronosporaceae</taxon>
        <taxon>Phytophthora</taxon>
    </lineage>
</organism>
<dbReference type="EMBL" id="RCMI01001652">
    <property type="protein sequence ID" value="KAG2882577.1"/>
    <property type="molecule type" value="Genomic_DNA"/>
</dbReference>
<reference evidence="7" key="1">
    <citation type="submission" date="2018-10" db="EMBL/GenBank/DDBJ databases">
        <title>Effector identification in a new, highly contiguous assembly of the strawberry crown rot pathogen Phytophthora cactorum.</title>
        <authorList>
            <person name="Armitage A.D."/>
            <person name="Nellist C.F."/>
            <person name="Bates H."/>
            <person name="Vickerstaff R.J."/>
            <person name="Harrison R.J."/>
        </authorList>
    </citation>
    <scope>NUCLEOTIDE SEQUENCE</scope>
    <source>
        <strain evidence="4">15-7</strain>
        <strain evidence="5">4032</strain>
        <strain evidence="6">4040</strain>
        <strain evidence="7">P415</strain>
        <strain evidence="8">P421</strain>
    </source>
</reference>
<dbReference type="VEuPathDB" id="FungiDB:PC110_g23053"/>
<feature type="domain" description="DDE Tnp4" evidence="3">
    <location>
        <begin position="181"/>
        <end position="352"/>
    </location>
</feature>
<dbReference type="Proteomes" id="UP000760860">
    <property type="component" value="Unassembled WGS sequence"/>
</dbReference>
<comment type="cofactor">
    <cofactor evidence="1">
        <name>a divalent metal cation</name>
        <dbReference type="ChEBI" id="CHEBI:60240"/>
    </cofactor>
</comment>